<evidence type="ECO:0000313" key="2">
    <source>
        <dbReference type="Proteomes" id="UP001497744"/>
    </source>
</evidence>
<sequence>MVRWMATAKAFQLVGQEGLEGRRLAFSATAFVFTWNLVVSTAPVPVGGTPNFTDMGRDNFAIGIGVVDVTFLASHFLLEPLGECGVGAIGQRTGLRKLCELTKRTAYNRRAILARVKNTIGECHAAHELPKGVGITGAASKGHSAPTTLIAAPVQVTQRTEDHGKAAQKYFGARFIIDLVIVGAIVVRRISFVLEVTQHSVGGVSDG</sequence>
<proteinExistence type="predicted"/>
<organism evidence="1 2">
    <name type="scientific">Babesia caballi</name>
    <dbReference type="NCBI Taxonomy" id="5871"/>
    <lineage>
        <taxon>Eukaryota</taxon>
        <taxon>Sar</taxon>
        <taxon>Alveolata</taxon>
        <taxon>Apicomplexa</taxon>
        <taxon>Aconoidasida</taxon>
        <taxon>Piroplasmida</taxon>
        <taxon>Babesiidae</taxon>
        <taxon>Babesia</taxon>
    </lineage>
</organism>
<dbReference type="GeneID" id="94194038"/>
<protein>
    <submittedName>
        <fullName evidence="1">Peptide/nickel transport system substrate-binding protein</fullName>
    </submittedName>
</protein>
<keyword evidence="2" id="KW-1185">Reference proteome</keyword>
<dbReference type="Proteomes" id="UP001497744">
    <property type="component" value="Unassembled WGS sequence"/>
</dbReference>
<accession>A0AAV4LQP1</accession>
<reference evidence="1 2" key="1">
    <citation type="submission" date="2021-06" db="EMBL/GenBank/DDBJ databases">
        <title>Genome sequence of Babesia caballi.</title>
        <authorList>
            <person name="Yamagishi J."/>
            <person name="Kidaka T."/>
            <person name="Ochi A."/>
        </authorList>
    </citation>
    <scope>NUCLEOTIDE SEQUENCE [LARGE SCALE GENOMIC DNA]</scope>
    <source>
        <strain evidence="1">USDA-D6B2</strain>
    </source>
</reference>
<name>A0AAV4LQP1_BABCB</name>
<dbReference type="AlphaFoldDB" id="A0AAV4LQP1"/>
<dbReference type="EMBL" id="BPLF01000002">
    <property type="protein sequence ID" value="GIX62557.1"/>
    <property type="molecule type" value="Genomic_DNA"/>
</dbReference>
<comment type="caution">
    <text evidence="1">The sequence shown here is derived from an EMBL/GenBank/DDBJ whole genome shotgun (WGS) entry which is preliminary data.</text>
</comment>
<dbReference type="RefSeq" id="XP_067714626.1">
    <property type="nucleotide sequence ID" value="XM_067858525.1"/>
</dbReference>
<evidence type="ECO:0000313" key="1">
    <source>
        <dbReference type="EMBL" id="GIX62557.1"/>
    </source>
</evidence>
<gene>
    <name evidence="1" type="ORF">BcabD6B2_19920</name>
</gene>